<evidence type="ECO:0000256" key="1">
    <source>
        <dbReference type="SAM" id="Phobius"/>
    </source>
</evidence>
<protein>
    <submittedName>
        <fullName evidence="2">Uncharacterized protein</fullName>
    </submittedName>
</protein>
<feature type="non-terminal residue" evidence="2">
    <location>
        <position position="290"/>
    </location>
</feature>
<dbReference type="AlphaFoldDB" id="A0A1B6EAD4"/>
<keyword evidence="1" id="KW-0812">Transmembrane</keyword>
<feature type="non-terminal residue" evidence="2">
    <location>
        <position position="1"/>
    </location>
</feature>
<proteinExistence type="predicted"/>
<name>A0A1B6EAD4_9HEMI</name>
<organism evidence="2">
    <name type="scientific">Clastoptera arizonana</name>
    <name type="common">Arizona spittle bug</name>
    <dbReference type="NCBI Taxonomy" id="38151"/>
    <lineage>
        <taxon>Eukaryota</taxon>
        <taxon>Metazoa</taxon>
        <taxon>Ecdysozoa</taxon>
        <taxon>Arthropoda</taxon>
        <taxon>Hexapoda</taxon>
        <taxon>Insecta</taxon>
        <taxon>Pterygota</taxon>
        <taxon>Neoptera</taxon>
        <taxon>Paraneoptera</taxon>
        <taxon>Hemiptera</taxon>
        <taxon>Auchenorrhyncha</taxon>
        <taxon>Cercopoidea</taxon>
        <taxon>Clastopteridae</taxon>
        <taxon>Clastoptera</taxon>
    </lineage>
</organism>
<gene>
    <name evidence="2" type="ORF">g.44694</name>
</gene>
<sequence length="290" mass="33193">FKITLKNLTEFGYINMKTFVLWCVFTISLTKGFLLKDMVHLRKDVAGEDHYMFKSLPAVLDYFEYYKANTSRRIQNILTGFQKCLQYEMGTDDVPLGIRRPFIAVEGDVHLKRDLIVNRLAQVLGALVVSLPPKCMVEYVTYFERGSPKKEAFYSLCLYAISANVKNLLSREVPVIANGYWSQQVEFTVNSMFRRITDLPILSRLYDPPADLFLPDVVILLDFYGSNNTDTGYKKLTKPKRSVIYNRMNIKPIIVFAAGCVDKTVEYAAKTLRKAIGYKFDLSPGPVVRV</sequence>
<accession>A0A1B6EAD4</accession>
<keyword evidence="1" id="KW-1133">Transmembrane helix</keyword>
<reference evidence="2" key="1">
    <citation type="submission" date="2015-12" db="EMBL/GenBank/DDBJ databases">
        <title>De novo transcriptome assembly of four potential Pierce s Disease insect vectors from Arizona vineyards.</title>
        <authorList>
            <person name="Tassone E.E."/>
        </authorList>
    </citation>
    <scope>NUCLEOTIDE SEQUENCE</scope>
</reference>
<feature type="transmembrane region" description="Helical" evidence="1">
    <location>
        <begin position="12"/>
        <end position="34"/>
    </location>
</feature>
<keyword evidence="1" id="KW-0472">Membrane</keyword>
<dbReference type="EMBL" id="GEDC01002396">
    <property type="protein sequence ID" value="JAS34902.1"/>
    <property type="molecule type" value="Transcribed_RNA"/>
</dbReference>
<evidence type="ECO:0000313" key="2">
    <source>
        <dbReference type="EMBL" id="JAS34902.1"/>
    </source>
</evidence>